<comment type="function">
    <text evidence="7">Induces caspases and apoptosis. Counters the protective effect of BCL2.</text>
</comment>
<keyword evidence="2 7" id="KW-0963">Cytoplasm</keyword>
<dbReference type="PANTHER" id="PTHR35447:SF1">
    <property type="entry name" value="BH3-INTERACTING DOMAIN DEATH AGONIST"/>
    <property type="match status" value="1"/>
</dbReference>
<dbReference type="GO" id="GO:2001244">
    <property type="term" value="P:positive regulation of intrinsic apoptotic signaling pathway"/>
    <property type="evidence" value="ECO:0007669"/>
    <property type="project" value="UniProtKB-UniRule"/>
</dbReference>
<dbReference type="EMBL" id="JANPWB010000008">
    <property type="protein sequence ID" value="KAJ1166127.1"/>
    <property type="molecule type" value="Genomic_DNA"/>
</dbReference>
<dbReference type="PIRSF" id="PIRSF038018">
    <property type="entry name" value="BID"/>
    <property type="match status" value="1"/>
</dbReference>
<evidence type="ECO:0000256" key="6">
    <source>
        <dbReference type="ARBA" id="ARBA00023136"/>
    </source>
</evidence>
<reference evidence="8" key="1">
    <citation type="journal article" date="2022" name="bioRxiv">
        <title>Sequencing and chromosome-scale assembly of the giantPleurodeles waltlgenome.</title>
        <authorList>
            <person name="Brown T."/>
            <person name="Elewa A."/>
            <person name="Iarovenko S."/>
            <person name="Subramanian E."/>
            <person name="Araus A.J."/>
            <person name="Petzold A."/>
            <person name="Susuki M."/>
            <person name="Suzuki K.-i.T."/>
            <person name="Hayashi T."/>
            <person name="Toyoda A."/>
            <person name="Oliveira C."/>
            <person name="Osipova E."/>
            <person name="Leigh N.D."/>
            <person name="Simon A."/>
            <person name="Yun M.H."/>
        </authorList>
    </citation>
    <scope>NUCLEOTIDE SEQUENCE</scope>
    <source>
        <strain evidence="8">20211129_DDA</strain>
        <tissue evidence="8">Liver</tissue>
    </source>
</reference>
<evidence type="ECO:0000256" key="3">
    <source>
        <dbReference type="ARBA" id="ARBA00022703"/>
    </source>
</evidence>
<sequence length="186" mass="20781">MSTELVLLSFLQCRSCCDDEFTRELISLDSDVKAASLQFPQGLLDGDLQTDGNQYSRLGYRSNVPVEDTEADICITIARRLAVMGDEIDSKIHQDVINNVVQILLDEDLSPEDKDLRFCAVIDNLAVSVPAGIELEKAKLLLAMILARKVSHCVPGLLRRVFWSTVDFINRHLPSSINHLARQDNV</sequence>
<dbReference type="Proteomes" id="UP001066276">
    <property type="component" value="Chromosome 4_2"/>
</dbReference>
<comment type="caution">
    <text evidence="8">The sequence shown here is derived from an EMBL/GenBank/DDBJ whole genome shotgun (WGS) entry which is preliminary data.</text>
</comment>
<organism evidence="8 9">
    <name type="scientific">Pleurodeles waltl</name>
    <name type="common">Iberian ribbed newt</name>
    <dbReference type="NCBI Taxonomy" id="8319"/>
    <lineage>
        <taxon>Eukaryota</taxon>
        <taxon>Metazoa</taxon>
        <taxon>Chordata</taxon>
        <taxon>Craniata</taxon>
        <taxon>Vertebrata</taxon>
        <taxon>Euteleostomi</taxon>
        <taxon>Amphibia</taxon>
        <taxon>Batrachia</taxon>
        <taxon>Caudata</taxon>
        <taxon>Salamandroidea</taxon>
        <taxon>Salamandridae</taxon>
        <taxon>Pleurodelinae</taxon>
        <taxon>Pleurodeles</taxon>
    </lineage>
</organism>
<proteinExistence type="predicted"/>
<evidence type="ECO:0000313" key="8">
    <source>
        <dbReference type="EMBL" id="KAJ1166127.1"/>
    </source>
</evidence>
<keyword evidence="9" id="KW-1185">Reference proteome</keyword>
<dbReference type="GO" id="GO:0005741">
    <property type="term" value="C:mitochondrial outer membrane"/>
    <property type="evidence" value="ECO:0007669"/>
    <property type="project" value="UniProtKB-SubCell"/>
</dbReference>
<evidence type="ECO:0000313" key="9">
    <source>
        <dbReference type="Proteomes" id="UP001066276"/>
    </source>
</evidence>
<accession>A0AAV7SQ75</accession>
<keyword evidence="5" id="KW-0496">Mitochondrion</keyword>
<dbReference type="GO" id="GO:0090200">
    <property type="term" value="P:positive regulation of release of cytochrome c from mitochondria"/>
    <property type="evidence" value="ECO:0007669"/>
    <property type="project" value="TreeGrafter"/>
</dbReference>
<dbReference type="InterPro" id="IPR036834">
    <property type="entry name" value="Bcl-2-like_sf"/>
</dbReference>
<dbReference type="InterPro" id="IPR010479">
    <property type="entry name" value="BID"/>
</dbReference>
<dbReference type="GO" id="GO:0005829">
    <property type="term" value="C:cytosol"/>
    <property type="evidence" value="ECO:0007669"/>
    <property type="project" value="UniProtKB-UniRule"/>
</dbReference>
<dbReference type="Pfam" id="PF06393">
    <property type="entry name" value="BID"/>
    <property type="match status" value="1"/>
</dbReference>
<comment type="subcellular location">
    <subcellularLocation>
        <location evidence="7">Cytoplasm</location>
    </subcellularLocation>
    <subcellularLocation>
        <location evidence="7">Mitochondrion outer membrane</location>
    </subcellularLocation>
</comment>
<comment type="domain">
    <text evidence="7">Intact BH3 motif is required by BIK, BID, BAK, BAD and BAX for their pro-apoptotic activity and for their interaction with anti-apoptotic members of the Bcl-2 family.</text>
</comment>
<keyword evidence="4 7" id="KW-1000">Mitochondrion outer membrane</keyword>
<evidence type="ECO:0000256" key="4">
    <source>
        <dbReference type="ARBA" id="ARBA00022787"/>
    </source>
</evidence>
<gene>
    <name evidence="8" type="ORF">NDU88_006536</name>
</gene>
<dbReference type="Gene3D" id="1.10.437.10">
    <property type="entry name" value="Blc2-like"/>
    <property type="match status" value="1"/>
</dbReference>
<name>A0AAV7SQ75_PLEWA</name>
<keyword evidence="3 7" id="KW-0053">Apoptosis</keyword>
<evidence type="ECO:0000256" key="2">
    <source>
        <dbReference type="ARBA" id="ARBA00022490"/>
    </source>
</evidence>
<keyword evidence="6 7" id="KW-0472">Membrane</keyword>
<comment type="subunit">
    <text evidence="7">Forms heterodimers either with the pro-apoptotic protein BAX or the anti-apoptotic protein BCL2.</text>
</comment>
<evidence type="ECO:0000256" key="1">
    <source>
        <dbReference type="ARBA" id="ARBA00015802"/>
    </source>
</evidence>
<evidence type="ECO:0000256" key="5">
    <source>
        <dbReference type="ARBA" id="ARBA00023128"/>
    </source>
</evidence>
<dbReference type="SUPFAM" id="SSF56854">
    <property type="entry name" value="Bcl-2 inhibitors of programmed cell death"/>
    <property type="match status" value="1"/>
</dbReference>
<dbReference type="AlphaFoldDB" id="A0AAV7SQ75"/>
<dbReference type="GO" id="GO:2001238">
    <property type="term" value="P:positive regulation of extrinsic apoptotic signaling pathway"/>
    <property type="evidence" value="ECO:0007669"/>
    <property type="project" value="UniProtKB-UniRule"/>
</dbReference>
<dbReference type="GO" id="GO:0008637">
    <property type="term" value="P:apoptotic mitochondrial changes"/>
    <property type="evidence" value="ECO:0007669"/>
    <property type="project" value="UniProtKB-UniRule"/>
</dbReference>
<dbReference type="PANTHER" id="PTHR35447">
    <property type="entry name" value="BH3-INTERACTING DOMAIN DEATH AGONIST"/>
    <property type="match status" value="1"/>
</dbReference>
<evidence type="ECO:0000256" key="7">
    <source>
        <dbReference type="PIRNR" id="PIRNR038018"/>
    </source>
</evidence>
<protein>
    <recommendedName>
        <fullName evidence="1 7">BH3-interacting domain death agonist</fullName>
    </recommendedName>
</protein>